<name>A0A7J7M422_9MAGN</name>
<accession>A0A7J7M422</accession>
<protein>
    <submittedName>
        <fullName evidence="1">Uncharacterized protein</fullName>
    </submittedName>
</protein>
<organism evidence="1 2">
    <name type="scientific">Kingdonia uniflora</name>
    <dbReference type="NCBI Taxonomy" id="39325"/>
    <lineage>
        <taxon>Eukaryota</taxon>
        <taxon>Viridiplantae</taxon>
        <taxon>Streptophyta</taxon>
        <taxon>Embryophyta</taxon>
        <taxon>Tracheophyta</taxon>
        <taxon>Spermatophyta</taxon>
        <taxon>Magnoliopsida</taxon>
        <taxon>Ranunculales</taxon>
        <taxon>Circaeasteraceae</taxon>
        <taxon>Kingdonia</taxon>
    </lineage>
</organism>
<evidence type="ECO:0000313" key="1">
    <source>
        <dbReference type="EMBL" id="KAF6149615.1"/>
    </source>
</evidence>
<proteinExistence type="predicted"/>
<dbReference type="Gene3D" id="3.80.10.10">
    <property type="entry name" value="Ribonuclease Inhibitor"/>
    <property type="match status" value="1"/>
</dbReference>
<dbReference type="Proteomes" id="UP000541444">
    <property type="component" value="Unassembled WGS sequence"/>
</dbReference>
<dbReference type="OrthoDB" id="676979at2759"/>
<dbReference type="EMBL" id="JACGCM010001789">
    <property type="protein sequence ID" value="KAF6149615.1"/>
    <property type="molecule type" value="Genomic_DNA"/>
</dbReference>
<keyword evidence="2" id="KW-1185">Reference proteome</keyword>
<reference evidence="1 2" key="1">
    <citation type="journal article" date="2020" name="IScience">
        <title>Genome Sequencing of the Endangered Kingdonia uniflora (Circaeasteraceae, Ranunculales) Reveals Potential Mechanisms of Evolutionary Specialization.</title>
        <authorList>
            <person name="Sun Y."/>
            <person name="Deng T."/>
            <person name="Zhang A."/>
            <person name="Moore M.J."/>
            <person name="Landis J.B."/>
            <person name="Lin N."/>
            <person name="Zhang H."/>
            <person name="Zhang X."/>
            <person name="Huang J."/>
            <person name="Zhang X."/>
            <person name="Sun H."/>
            <person name="Wang H."/>
        </authorList>
    </citation>
    <scope>NUCLEOTIDE SEQUENCE [LARGE SCALE GENOMIC DNA]</scope>
    <source>
        <strain evidence="1">TB1705</strain>
        <tissue evidence="1">Leaf</tissue>
    </source>
</reference>
<comment type="caution">
    <text evidence="1">The sequence shown here is derived from an EMBL/GenBank/DDBJ whole genome shotgun (WGS) entry which is preliminary data.</text>
</comment>
<sequence length="69" mass="8043">MESLISRNISFDEATEFPFFIKRNQSARGMQNNQILSFPSSLDFTDNMLTGQIPPELRDLEQLHRLDLK</sequence>
<dbReference type="AlphaFoldDB" id="A0A7J7M422"/>
<evidence type="ECO:0000313" key="2">
    <source>
        <dbReference type="Proteomes" id="UP000541444"/>
    </source>
</evidence>
<gene>
    <name evidence="1" type="ORF">GIB67_011224</name>
</gene>
<dbReference type="InterPro" id="IPR032675">
    <property type="entry name" value="LRR_dom_sf"/>
</dbReference>